<protein>
    <submittedName>
        <fullName evidence="1">Uncharacterized protein</fullName>
    </submittedName>
</protein>
<name>A0A1I2NUT2_9BACL</name>
<dbReference type="AlphaFoldDB" id="A0A1I2NUT2"/>
<reference evidence="1 2" key="1">
    <citation type="submission" date="2016-10" db="EMBL/GenBank/DDBJ databases">
        <authorList>
            <person name="de Groot N.N."/>
        </authorList>
    </citation>
    <scope>NUCLEOTIDE SEQUENCE [LARGE SCALE GENOMIC DNA]</scope>
    <source>
        <strain evidence="1 2">DSM 44945</strain>
    </source>
</reference>
<accession>A0A1I2NUT2</accession>
<evidence type="ECO:0000313" key="2">
    <source>
        <dbReference type="Proteomes" id="UP000198661"/>
    </source>
</evidence>
<dbReference type="EMBL" id="FOOK01000014">
    <property type="protein sequence ID" value="SFG07715.1"/>
    <property type="molecule type" value="Genomic_DNA"/>
</dbReference>
<gene>
    <name evidence="1" type="ORF">SAMN04488025_11488</name>
</gene>
<organism evidence="1 2">
    <name type="scientific">Planifilum fulgidum</name>
    <dbReference type="NCBI Taxonomy" id="201973"/>
    <lineage>
        <taxon>Bacteria</taxon>
        <taxon>Bacillati</taxon>
        <taxon>Bacillota</taxon>
        <taxon>Bacilli</taxon>
        <taxon>Bacillales</taxon>
        <taxon>Thermoactinomycetaceae</taxon>
        <taxon>Planifilum</taxon>
    </lineage>
</organism>
<proteinExistence type="predicted"/>
<sequence length="82" mass="9242">MPIEKRKKDRGQSVNLHNLMTSRDGRCLWLWPPGNGGDRGCRLRLLDEATFRTGRVTAIGGERVMQGRLCHAAWRKAKSAVP</sequence>
<dbReference type="STRING" id="201973.SAMN04488025_11488"/>
<keyword evidence="2" id="KW-1185">Reference proteome</keyword>
<dbReference type="Proteomes" id="UP000198661">
    <property type="component" value="Unassembled WGS sequence"/>
</dbReference>
<evidence type="ECO:0000313" key="1">
    <source>
        <dbReference type="EMBL" id="SFG07715.1"/>
    </source>
</evidence>